<name>A0ABD7DZF1_9GAMM</name>
<dbReference type="EMBL" id="CP070505">
    <property type="protein sequence ID" value="QSL93836.1"/>
    <property type="molecule type" value="Genomic_DNA"/>
</dbReference>
<evidence type="ECO:0000256" key="1">
    <source>
        <dbReference type="SAM" id="Phobius"/>
    </source>
</evidence>
<dbReference type="Proteomes" id="UP000663658">
    <property type="component" value="Chromosome"/>
</dbReference>
<evidence type="ECO:0000313" key="2">
    <source>
        <dbReference type="EMBL" id="QSL93836.1"/>
    </source>
</evidence>
<feature type="transmembrane region" description="Helical" evidence="1">
    <location>
        <begin position="12"/>
        <end position="35"/>
    </location>
</feature>
<feature type="transmembrane region" description="Helical" evidence="1">
    <location>
        <begin position="457"/>
        <end position="478"/>
    </location>
</feature>
<keyword evidence="1" id="KW-0472">Membrane</keyword>
<protein>
    <submittedName>
        <fullName evidence="2">PepSY domain-containing protein</fullName>
    </submittedName>
</protein>
<dbReference type="Pfam" id="PF03929">
    <property type="entry name" value="PepSY_TM"/>
    <property type="match status" value="1"/>
</dbReference>
<keyword evidence="1" id="KW-1133">Transmembrane helix</keyword>
<accession>A0ABD7DZF1</accession>
<evidence type="ECO:0000313" key="3">
    <source>
        <dbReference type="Proteomes" id="UP000663658"/>
    </source>
</evidence>
<gene>
    <name evidence="2" type="ORF">JWV26_05605</name>
</gene>
<reference evidence="2 3" key="1">
    <citation type="submission" date="2021-02" db="EMBL/GenBank/DDBJ databases">
        <title>Whole genome sequencing of Pseudomonas alcaliphila strain SM2.</title>
        <authorList>
            <person name="Alshamsi M.S."/>
            <person name="Sudalaimuthuasari N."/>
            <person name="Kundu B."/>
            <person name="AlMaskari R.S."/>
            <person name="Elmahi Y."/>
            <person name="Mundra S."/>
            <person name="Chandran S."/>
            <person name="Malik S."/>
            <person name="Hazzouri K.M."/>
            <person name="Amiri K.M.A."/>
        </authorList>
    </citation>
    <scope>NUCLEOTIDE SEQUENCE [LARGE SCALE GENOMIC DNA]</scope>
    <source>
        <strain evidence="2 3">SM2</strain>
    </source>
</reference>
<dbReference type="PANTHER" id="PTHR34219">
    <property type="entry name" value="IRON-REGULATED INNER MEMBRANE PROTEIN-RELATED"/>
    <property type="match status" value="1"/>
</dbReference>
<proteinExistence type="predicted"/>
<feature type="transmembrane region" description="Helical" evidence="1">
    <location>
        <begin position="247"/>
        <end position="267"/>
    </location>
</feature>
<feature type="transmembrane region" description="Helical" evidence="1">
    <location>
        <begin position="205"/>
        <end position="226"/>
    </location>
</feature>
<dbReference type="AlphaFoldDB" id="A0ABD7DZF1"/>
<organism evidence="2 3">
    <name type="scientific">Ectopseudomonas toyotomiensis</name>
    <dbReference type="NCBI Taxonomy" id="554344"/>
    <lineage>
        <taxon>Bacteria</taxon>
        <taxon>Pseudomonadati</taxon>
        <taxon>Pseudomonadota</taxon>
        <taxon>Gammaproteobacteria</taxon>
        <taxon>Pseudomonadales</taxon>
        <taxon>Pseudomonadaceae</taxon>
        <taxon>Ectopseudomonas</taxon>
    </lineage>
</organism>
<dbReference type="InterPro" id="IPR005625">
    <property type="entry name" value="PepSY-ass_TM"/>
</dbReference>
<keyword evidence="1" id="KW-0812">Transmembrane</keyword>
<dbReference type="PANTHER" id="PTHR34219:SF6">
    <property type="entry name" value="BLR3280 PROTEIN"/>
    <property type="match status" value="1"/>
</dbReference>
<sequence>MALKRQLYLWHRWLGIGLCLLMALWFVSGVVMLYVGYPKLTGSERLAHLPALPASCCAEVPAQWAQLPLQRLRLSSLGSQPFYLLELADGRRVTLDARSGEPLARADEAWALAGARQYAGDVPLRYRGQFEEDVWTHSRALDAERPLHLVELGDAERTWLYLSGRTGEVVRDASLQERRWNWLGAWLHWLYPLRGGFGFDNGWRVLVIGLSLLGTGMAVLGMVVGLMRWRFRKPYRNGSRSPHSGGWWRWHHIGGLLFGVVLVVWIFSGLMSMRPWGTTDSRSRLDAALMQGGELRAADVSLPISRALQLLRTELDVVELEWRRLDGRTYLVARDASGDSRLLLGETLLRQLPREQLLDTARLMAPDTALQSDWLERFDSYYFARDAQSMYGSQSRPLPVLRVRFDDPERTWVYLDPASGEMVARHDQRQRVGRWLFNLLHSWDWPPLLERPLLREALIIAFSLGGLVVCLSGTVLGWRRLRRSRVPNRRNTLLRTKEGRCERLL</sequence>
<dbReference type="KEGG" id="pty:JWV26_05605"/>